<keyword evidence="3" id="KW-0813">Transport</keyword>
<evidence type="ECO:0000256" key="5">
    <source>
        <dbReference type="ARBA" id="ARBA00022692"/>
    </source>
</evidence>
<reference evidence="9 10" key="1">
    <citation type="submission" date="2015-08" db="EMBL/GenBank/DDBJ databases">
        <authorList>
            <person name="Babu N.S."/>
            <person name="Beckwith C.J."/>
            <person name="Beseler K.G."/>
            <person name="Brison A."/>
            <person name="Carone J.V."/>
            <person name="Caskin T.P."/>
            <person name="Diamond M."/>
            <person name="Durham M.E."/>
            <person name="Foxe J.M."/>
            <person name="Go M."/>
            <person name="Henderson B.A."/>
            <person name="Jones I.B."/>
            <person name="McGettigan J.A."/>
            <person name="Micheletti S.J."/>
            <person name="Nasrallah M.E."/>
            <person name="Ortiz D."/>
            <person name="Piller C.R."/>
            <person name="Privatt S.R."/>
            <person name="Schneider S.L."/>
            <person name="Sharp S."/>
            <person name="Smith T.C."/>
            <person name="Stanton J.D."/>
            <person name="Ullery H.E."/>
            <person name="Wilson R.J."/>
            <person name="Serrano M.G."/>
            <person name="Buck G."/>
            <person name="Lee V."/>
            <person name="Wang Y."/>
            <person name="Carvalho R."/>
            <person name="Voegtly L."/>
            <person name="Shi R."/>
            <person name="Duckworth R."/>
            <person name="Johnson A."/>
            <person name="Loviza R."/>
            <person name="Walstead R."/>
            <person name="Shah Z."/>
            <person name="Kiflezghi M."/>
            <person name="Wade K."/>
            <person name="Ball S.L."/>
            <person name="Bradley K.W."/>
            <person name="Asai D.J."/>
            <person name="Bowman C.A."/>
            <person name="Russell D.A."/>
            <person name="Pope W.H."/>
            <person name="Jacobs-Sera D."/>
            <person name="Hendrix R.W."/>
            <person name="Hatfull G.F."/>
        </authorList>
    </citation>
    <scope>NUCLEOTIDE SEQUENCE [LARGE SCALE GENOMIC DNA]</scope>
    <source>
        <strain evidence="9 10">PUDD_83A45</strain>
    </source>
</reference>
<keyword evidence="6 8" id="KW-1133">Transmembrane helix</keyword>
<dbReference type="AlphaFoldDB" id="A0A0K1RB98"/>
<evidence type="ECO:0000256" key="2">
    <source>
        <dbReference type="ARBA" id="ARBA00009142"/>
    </source>
</evidence>
<evidence type="ECO:0000256" key="4">
    <source>
        <dbReference type="ARBA" id="ARBA00022475"/>
    </source>
</evidence>
<gene>
    <name evidence="9" type="ORF">AK829_04075</name>
</gene>
<keyword evidence="5 8" id="KW-0812">Transmembrane</keyword>
<evidence type="ECO:0000256" key="7">
    <source>
        <dbReference type="ARBA" id="ARBA00023136"/>
    </source>
</evidence>
<dbReference type="PATRIC" id="fig|156976.3.peg.806"/>
<feature type="transmembrane region" description="Helical" evidence="8">
    <location>
        <begin position="223"/>
        <end position="245"/>
    </location>
</feature>
<keyword evidence="4 8" id="KW-1003">Cell membrane</keyword>
<feature type="transmembrane region" description="Helical" evidence="8">
    <location>
        <begin position="162"/>
        <end position="181"/>
    </location>
</feature>
<proteinExistence type="inferred from homology"/>
<dbReference type="PANTHER" id="PTHR30269">
    <property type="entry name" value="TRANSMEMBRANE PROTEIN YFCA"/>
    <property type="match status" value="1"/>
</dbReference>
<protein>
    <recommendedName>
        <fullName evidence="8">Probable membrane transporter protein</fullName>
    </recommendedName>
</protein>
<dbReference type="KEGG" id="crie:AK829_04075"/>
<comment type="similarity">
    <text evidence="2 8">Belongs to the 4-toluene sulfonate uptake permease (TSUP) (TC 2.A.102) family.</text>
</comment>
<evidence type="ECO:0000256" key="8">
    <source>
        <dbReference type="RuleBase" id="RU363041"/>
    </source>
</evidence>
<organism evidence="9 10">
    <name type="scientific">Corynebacterium riegelii</name>
    <dbReference type="NCBI Taxonomy" id="156976"/>
    <lineage>
        <taxon>Bacteria</taxon>
        <taxon>Bacillati</taxon>
        <taxon>Actinomycetota</taxon>
        <taxon>Actinomycetes</taxon>
        <taxon>Mycobacteriales</taxon>
        <taxon>Corynebacteriaceae</taxon>
        <taxon>Corynebacterium</taxon>
    </lineage>
</organism>
<dbReference type="STRING" id="156976.AK829_04075"/>
<feature type="transmembrane region" description="Helical" evidence="8">
    <location>
        <begin position="96"/>
        <end position="114"/>
    </location>
</feature>
<feature type="transmembrane region" description="Helical" evidence="8">
    <location>
        <begin position="29"/>
        <end position="51"/>
    </location>
</feature>
<name>A0A0K1RB98_9CORY</name>
<dbReference type="InterPro" id="IPR052017">
    <property type="entry name" value="TSUP"/>
</dbReference>
<dbReference type="EMBL" id="CP012342">
    <property type="protein sequence ID" value="AKV58486.1"/>
    <property type="molecule type" value="Genomic_DNA"/>
</dbReference>
<dbReference type="Proteomes" id="UP000060016">
    <property type="component" value="Chromosome"/>
</dbReference>
<evidence type="ECO:0000256" key="3">
    <source>
        <dbReference type="ARBA" id="ARBA00022448"/>
    </source>
</evidence>
<keyword evidence="7 8" id="KW-0472">Membrane</keyword>
<dbReference type="PANTHER" id="PTHR30269:SF37">
    <property type="entry name" value="MEMBRANE TRANSPORTER PROTEIN"/>
    <property type="match status" value="1"/>
</dbReference>
<evidence type="ECO:0000313" key="9">
    <source>
        <dbReference type="EMBL" id="AKV58486.1"/>
    </source>
</evidence>
<accession>A0A0K1RB98</accession>
<dbReference type="GO" id="GO:0005886">
    <property type="term" value="C:plasma membrane"/>
    <property type="evidence" value="ECO:0007669"/>
    <property type="project" value="UniProtKB-SubCell"/>
</dbReference>
<feature type="transmembrane region" description="Helical" evidence="8">
    <location>
        <begin position="71"/>
        <end position="90"/>
    </location>
</feature>
<dbReference type="Pfam" id="PF01925">
    <property type="entry name" value="TauE"/>
    <property type="match status" value="1"/>
</dbReference>
<evidence type="ECO:0000256" key="1">
    <source>
        <dbReference type="ARBA" id="ARBA00004651"/>
    </source>
</evidence>
<evidence type="ECO:0000256" key="6">
    <source>
        <dbReference type="ARBA" id="ARBA00022989"/>
    </source>
</evidence>
<keyword evidence="10" id="KW-1185">Reference proteome</keyword>
<comment type="subcellular location">
    <subcellularLocation>
        <location evidence="1 8">Cell membrane</location>
        <topology evidence="1 8">Multi-pass membrane protein</topology>
    </subcellularLocation>
</comment>
<evidence type="ECO:0000313" key="10">
    <source>
        <dbReference type="Proteomes" id="UP000060016"/>
    </source>
</evidence>
<dbReference type="RefSeq" id="WP_052204503.1">
    <property type="nucleotide sequence ID" value="NZ_CP012342.1"/>
</dbReference>
<sequence length="250" mass="25591">MTAILVGIFFAIFGGAALQRISGMGLGLIAAPALSVLLGPVSGVLMVNVLATINAVANTYSMRERVDWKRFAPIAAALVLGAVPGAFLIRAISTDLLLIIVGVLLLIALSTVTMGKRYIPNIEGTVPSVIAGTVGGFMNTLAGVAGPSITVYAHAARWPKEIYAATLQPIFLVGGAVSFAIKEATGAANLAAVTPQTWVVGIIAMVLGIIVGTRVAPRVPVNLAYRIALSLAIFGGFTALVRGLVGMLSA</sequence>
<feature type="transmembrane region" description="Helical" evidence="8">
    <location>
        <begin position="126"/>
        <end position="150"/>
    </location>
</feature>
<feature type="transmembrane region" description="Helical" evidence="8">
    <location>
        <begin position="188"/>
        <end position="211"/>
    </location>
</feature>
<dbReference type="InterPro" id="IPR002781">
    <property type="entry name" value="TM_pro_TauE-like"/>
</dbReference>